<protein>
    <submittedName>
        <fullName evidence="2">Uncharacterized protein</fullName>
    </submittedName>
</protein>
<sequence length="142" mass="15795">MSPKAALRPHASMFKQKHPDKHSKPPPGNKKKILLPVLCIIWAFTEVLWHQKSAGQKSHPVPLGIPTSDSATRRSASGILKPYRYLIEIPFLFSFPSRTTHPLFGGREECSFIPPSFSIQKKQGLIKSTQISASSLYTSTEA</sequence>
<organism evidence="2 3">
    <name type="scientific">Caerostris darwini</name>
    <dbReference type="NCBI Taxonomy" id="1538125"/>
    <lineage>
        <taxon>Eukaryota</taxon>
        <taxon>Metazoa</taxon>
        <taxon>Ecdysozoa</taxon>
        <taxon>Arthropoda</taxon>
        <taxon>Chelicerata</taxon>
        <taxon>Arachnida</taxon>
        <taxon>Araneae</taxon>
        <taxon>Araneomorphae</taxon>
        <taxon>Entelegynae</taxon>
        <taxon>Araneoidea</taxon>
        <taxon>Araneidae</taxon>
        <taxon>Caerostris</taxon>
    </lineage>
</organism>
<dbReference type="EMBL" id="BPLQ01004179">
    <property type="protein sequence ID" value="GIY06183.1"/>
    <property type="molecule type" value="Genomic_DNA"/>
</dbReference>
<dbReference type="AlphaFoldDB" id="A0AAV4QFQ0"/>
<reference evidence="2 3" key="1">
    <citation type="submission" date="2021-06" db="EMBL/GenBank/DDBJ databases">
        <title>Caerostris darwini draft genome.</title>
        <authorList>
            <person name="Kono N."/>
            <person name="Arakawa K."/>
        </authorList>
    </citation>
    <scope>NUCLEOTIDE SEQUENCE [LARGE SCALE GENOMIC DNA]</scope>
</reference>
<proteinExistence type="predicted"/>
<comment type="caution">
    <text evidence="2">The sequence shown here is derived from an EMBL/GenBank/DDBJ whole genome shotgun (WGS) entry which is preliminary data.</text>
</comment>
<evidence type="ECO:0000313" key="3">
    <source>
        <dbReference type="Proteomes" id="UP001054837"/>
    </source>
</evidence>
<name>A0AAV4QFQ0_9ARAC</name>
<gene>
    <name evidence="2" type="ORF">CDAR_252291</name>
</gene>
<keyword evidence="3" id="KW-1185">Reference proteome</keyword>
<evidence type="ECO:0000256" key="1">
    <source>
        <dbReference type="SAM" id="MobiDB-lite"/>
    </source>
</evidence>
<feature type="region of interest" description="Disordered" evidence="1">
    <location>
        <begin position="1"/>
        <end position="29"/>
    </location>
</feature>
<accession>A0AAV4QFQ0</accession>
<evidence type="ECO:0000313" key="2">
    <source>
        <dbReference type="EMBL" id="GIY06183.1"/>
    </source>
</evidence>
<dbReference type="Proteomes" id="UP001054837">
    <property type="component" value="Unassembled WGS sequence"/>
</dbReference>